<reference evidence="2 3" key="1">
    <citation type="submission" date="2021-01" db="EMBL/GenBank/DDBJ databases">
        <title>Actinoplanes sp. nov. LDG1-06 isolated from lichen.</title>
        <authorList>
            <person name="Saeng-In P."/>
            <person name="Phongsopitanun W."/>
            <person name="Kanchanasin P."/>
            <person name="Yuki M."/>
            <person name="Kudo T."/>
            <person name="Ohkuma M."/>
            <person name="Tanasupawat S."/>
        </authorList>
    </citation>
    <scope>NUCLEOTIDE SEQUENCE [LARGE SCALE GENOMIC DNA]</scope>
    <source>
        <strain evidence="2 3">LDG1-06</strain>
    </source>
</reference>
<dbReference type="InterPro" id="IPR012165">
    <property type="entry name" value="Cyt_c3_hydrogenase_gsu"/>
</dbReference>
<dbReference type="PRINTS" id="PR00371">
    <property type="entry name" value="FPNCR"/>
</dbReference>
<gene>
    <name evidence="2" type="ORF">JIG36_12705</name>
</gene>
<dbReference type="RefSeq" id="WP_203376311.1">
    <property type="nucleotide sequence ID" value="NZ_JAENHP010000003.1"/>
</dbReference>
<evidence type="ECO:0000313" key="3">
    <source>
        <dbReference type="Proteomes" id="UP000632138"/>
    </source>
</evidence>
<dbReference type="CDD" id="cd06221">
    <property type="entry name" value="sulfite_reductase_like"/>
    <property type="match status" value="1"/>
</dbReference>
<dbReference type="Gene3D" id="3.40.50.80">
    <property type="entry name" value="Nucleotide-binding domain of ferredoxin-NADP reductase (FNR) module"/>
    <property type="match status" value="1"/>
</dbReference>
<proteinExistence type="predicted"/>
<dbReference type="Pfam" id="PF00175">
    <property type="entry name" value="NAD_binding_1"/>
    <property type="match status" value="1"/>
</dbReference>
<dbReference type="PROSITE" id="PS51384">
    <property type="entry name" value="FAD_FR"/>
    <property type="match status" value="1"/>
</dbReference>
<name>A0ABS2AAM7_9ACTN</name>
<dbReference type="InterPro" id="IPR019480">
    <property type="entry name" value="Dihydroorotate_DH_Fe-S-bd"/>
</dbReference>
<dbReference type="SUPFAM" id="SSF63380">
    <property type="entry name" value="Riboflavin synthase domain-like"/>
    <property type="match status" value="1"/>
</dbReference>
<dbReference type="PRINTS" id="PR00406">
    <property type="entry name" value="CYTB5RDTASE"/>
</dbReference>
<accession>A0ABS2AAM7</accession>
<dbReference type="Gene3D" id="2.40.30.10">
    <property type="entry name" value="Translation factors"/>
    <property type="match status" value="1"/>
</dbReference>
<dbReference type="PIRSF" id="PIRSF006816">
    <property type="entry name" value="Cyc3_hyd_g"/>
    <property type="match status" value="1"/>
</dbReference>
<dbReference type="InterPro" id="IPR017927">
    <property type="entry name" value="FAD-bd_FR_type"/>
</dbReference>
<organism evidence="2 3">
    <name type="scientific">Paractinoplanes ovalisporus</name>
    <dbReference type="NCBI Taxonomy" id="2810368"/>
    <lineage>
        <taxon>Bacteria</taxon>
        <taxon>Bacillati</taxon>
        <taxon>Actinomycetota</taxon>
        <taxon>Actinomycetes</taxon>
        <taxon>Micromonosporales</taxon>
        <taxon>Micromonosporaceae</taxon>
        <taxon>Paractinoplanes</taxon>
    </lineage>
</organism>
<dbReference type="InterPro" id="IPR001433">
    <property type="entry name" value="OxRdtase_FAD/NAD-bd"/>
</dbReference>
<dbReference type="EMBL" id="JAENHP010000003">
    <property type="protein sequence ID" value="MBM2616418.1"/>
    <property type="molecule type" value="Genomic_DNA"/>
</dbReference>
<dbReference type="SUPFAM" id="SSF52343">
    <property type="entry name" value="Ferredoxin reductase-like, C-terminal NADP-linked domain"/>
    <property type="match status" value="1"/>
</dbReference>
<dbReference type="Pfam" id="PF10418">
    <property type="entry name" value="DHODB_Fe-S_bind"/>
    <property type="match status" value="1"/>
</dbReference>
<feature type="domain" description="FAD-binding FR-type" evidence="1">
    <location>
        <begin position="13"/>
        <end position="113"/>
    </location>
</feature>
<keyword evidence="3" id="KW-1185">Reference proteome</keyword>
<protein>
    <submittedName>
        <fullName evidence="2">FAD/NAD(P)-binding protein</fullName>
    </submittedName>
</protein>
<evidence type="ECO:0000259" key="1">
    <source>
        <dbReference type="PROSITE" id="PS51384"/>
    </source>
</evidence>
<comment type="caution">
    <text evidence="2">The sequence shown here is derived from an EMBL/GenBank/DDBJ whole genome shotgun (WGS) entry which is preliminary data.</text>
</comment>
<dbReference type="Proteomes" id="UP000632138">
    <property type="component" value="Unassembled WGS sequence"/>
</dbReference>
<evidence type="ECO:0000313" key="2">
    <source>
        <dbReference type="EMBL" id="MBM2616418.1"/>
    </source>
</evidence>
<dbReference type="InterPro" id="IPR001709">
    <property type="entry name" value="Flavoprot_Pyr_Nucl_cyt_Rdtase"/>
</dbReference>
<dbReference type="InterPro" id="IPR050353">
    <property type="entry name" value="PyrK_electron_transfer"/>
</dbReference>
<dbReference type="PANTHER" id="PTHR43513">
    <property type="entry name" value="DIHYDROOROTATE DEHYDROGENASE B (NAD(+)), ELECTRON TRANSFER SUBUNIT"/>
    <property type="match status" value="1"/>
</dbReference>
<dbReference type="InterPro" id="IPR039261">
    <property type="entry name" value="FNR_nucleotide-bd"/>
</dbReference>
<dbReference type="InterPro" id="IPR017938">
    <property type="entry name" value="Riboflavin_synthase-like_b-brl"/>
</dbReference>
<sequence>MSTSLASRVTGAELPLPYRVIARHADTDDTVTLELAYETAPLPAFAPGQFAMLTAYGIGEVPISLSGLPAPHETARRLTHTLRAVGAVTRALHAAGPGTVIGVRGPFGTTWDVPSAAGHDVVVVAGGIGLAPVRPIVQAVLAERDRYGEVVLLVGARTPADLLYRDDLDRWAAAGVQVGVTVDRPAEGWNGHVGVVPALVASARFRPGRSVGFVCGPEVMMRFTARALTDRGVPASRVRVSLERNMRCGAGWCGHCQLGPLLLCRDGPVVDYARAEPLLDVREL</sequence>